<dbReference type="InterPro" id="IPR012334">
    <property type="entry name" value="Pectin_lyas_fold"/>
</dbReference>
<evidence type="ECO:0000313" key="19">
    <source>
        <dbReference type="EMBL" id="KDR66705.1"/>
    </source>
</evidence>
<protein>
    <recommendedName>
        <fullName evidence="14">galacturonan 1,4-alpha-galacturonidase</fullName>
        <ecNumber evidence="14">3.2.1.67</ecNumber>
    </recommendedName>
</protein>
<reference evidence="20" key="1">
    <citation type="journal article" date="2014" name="Proc. Natl. Acad. Sci. U.S.A.">
        <title>Extensive sampling of basidiomycete genomes demonstrates inadequacy of the white-rot/brown-rot paradigm for wood decay fungi.</title>
        <authorList>
            <person name="Riley R."/>
            <person name="Salamov A.A."/>
            <person name="Brown D.W."/>
            <person name="Nagy L.G."/>
            <person name="Floudas D."/>
            <person name="Held B.W."/>
            <person name="Levasseur A."/>
            <person name="Lombard V."/>
            <person name="Morin E."/>
            <person name="Otillar R."/>
            <person name="Lindquist E.A."/>
            <person name="Sun H."/>
            <person name="LaButti K.M."/>
            <person name="Schmutz J."/>
            <person name="Jabbour D."/>
            <person name="Luo H."/>
            <person name="Baker S.E."/>
            <person name="Pisabarro A.G."/>
            <person name="Walton J.D."/>
            <person name="Blanchette R.A."/>
            <person name="Henrissat B."/>
            <person name="Martin F."/>
            <person name="Cullen D."/>
            <person name="Hibbett D.S."/>
            <person name="Grigoriev I.V."/>
        </authorList>
    </citation>
    <scope>NUCLEOTIDE SEQUENCE [LARGE SCALE GENOMIC DNA]</scope>
    <source>
        <strain evidence="20">CBS 339.88</strain>
    </source>
</reference>
<comment type="subcellular location">
    <subcellularLocation>
        <location evidence="1">Secreted</location>
    </subcellularLocation>
</comment>
<evidence type="ECO:0000256" key="16">
    <source>
        <dbReference type="PROSITE-ProRule" id="PRU10052"/>
    </source>
</evidence>
<dbReference type="SMART" id="SM00710">
    <property type="entry name" value="PbH1"/>
    <property type="match status" value="5"/>
</dbReference>
<dbReference type="AlphaFoldDB" id="A0A067S773"/>
<evidence type="ECO:0000256" key="17">
    <source>
        <dbReference type="RuleBase" id="RU361169"/>
    </source>
</evidence>
<evidence type="ECO:0000256" key="7">
    <source>
        <dbReference type="ARBA" id="ARBA00023157"/>
    </source>
</evidence>
<evidence type="ECO:0000256" key="11">
    <source>
        <dbReference type="ARBA" id="ARBA00023316"/>
    </source>
</evidence>
<keyword evidence="20" id="KW-1185">Reference proteome</keyword>
<dbReference type="PANTHER" id="PTHR31736:SF12">
    <property type="entry name" value="EXO-POLYGALACTURONASE, PUTATIVE-RELATED"/>
    <property type="match status" value="1"/>
</dbReference>
<keyword evidence="7" id="KW-1015">Disulfide bond</keyword>
<evidence type="ECO:0000256" key="12">
    <source>
        <dbReference type="ARBA" id="ARBA00023326"/>
    </source>
</evidence>
<dbReference type="GO" id="GO:0045490">
    <property type="term" value="P:pectin catabolic process"/>
    <property type="evidence" value="ECO:0007669"/>
    <property type="project" value="UniProtKB-ARBA"/>
</dbReference>
<evidence type="ECO:0000256" key="6">
    <source>
        <dbReference type="ARBA" id="ARBA00022801"/>
    </source>
</evidence>
<evidence type="ECO:0000256" key="15">
    <source>
        <dbReference type="ARBA" id="ARBA00048766"/>
    </source>
</evidence>
<evidence type="ECO:0000256" key="10">
    <source>
        <dbReference type="ARBA" id="ARBA00023295"/>
    </source>
</evidence>
<dbReference type="GO" id="GO:0047911">
    <property type="term" value="F:galacturan 1,4-alpha-galacturonidase activity"/>
    <property type="evidence" value="ECO:0007669"/>
    <property type="project" value="UniProtKB-EC"/>
</dbReference>
<dbReference type="PROSITE" id="PS00502">
    <property type="entry name" value="POLYGALACTURONASE"/>
    <property type="match status" value="1"/>
</dbReference>
<keyword evidence="3" id="KW-0964">Secreted</keyword>
<evidence type="ECO:0000256" key="9">
    <source>
        <dbReference type="ARBA" id="ARBA00023277"/>
    </source>
</evidence>
<dbReference type="InterPro" id="IPR000743">
    <property type="entry name" value="Glyco_hydro_28"/>
</dbReference>
<sequence>MRFSSISLVTFWLSLVFAKGSPDPPTLNQPPGKVSCSVTASGGDDAPQFLKAVQACSTVTIPKATTLNIQTRLNMTGLRDKHISLQGTIKFSPNIPYWTGNAFFIPFQTQVTFWLLGGENILFDGGGTLDGSGQLWWDTFAANSSLLRPITLTVFQAKNVLIENLHMINSPEWHNLVNEGENVVYNNVNIHAVSNSTHRASNTDGWNVYRSNNVVISNSVIVNGDDCVAFEPNATNVLVENLDCTGSHGLSVGSLGQFPGVFDIVEHVLVKDIKMTNTENGARIKAWAGPNVGGGIVKNVTFQNFFLTGVENPIIIDQCYKTDATTCAEFPSNTFIQDVWFNNITGTATQSVVVSLSCSPDGRCSDINVNQLGLSFPSGNTVYSCQNVNITGNSASLFPACTTT</sequence>
<keyword evidence="9" id="KW-0119">Carbohydrate metabolism</keyword>
<comment type="function">
    <text evidence="13">Specific in hydrolyzing the terminal glycosidic bond of polygalacturonic acid and oligogalacturonates.</text>
</comment>
<dbReference type="PANTHER" id="PTHR31736">
    <property type="match status" value="1"/>
</dbReference>
<feature type="active site" evidence="16">
    <location>
        <position position="248"/>
    </location>
</feature>
<accession>A0A067S773</accession>
<dbReference type="InterPro" id="IPR011050">
    <property type="entry name" value="Pectin_lyase_fold/virulence"/>
</dbReference>
<evidence type="ECO:0000256" key="14">
    <source>
        <dbReference type="ARBA" id="ARBA00038933"/>
    </source>
</evidence>
<dbReference type="STRING" id="685588.A0A067S773"/>
<gene>
    <name evidence="19" type="ORF">GALMADRAFT_161893</name>
</gene>
<dbReference type="Proteomes" id="UP000027222">
    <property type="component" value="Unassembled WGS sequence"/>
</dbReference>
<evidence type="ECO:0000256" key="1">
    <source>
        <dbReference type="ARBA" id="ARBA00004613"/>
    </source>
</evidence>
<dbReference type="GO" id="GO:0005576">
    <property type="term" value="C:extracellular region"/>
    <property type="evidence" value="ECO:0007669"/>
    <property type="project" value="UniProtKB-SubCell"/>
</dbReference>
<dbReference type="Pfam" id="PF00295">
    <property type="entry name" value="Glyco_hydro_28"/>
    <property type="match status" value="1"/>
</dbReference>
<dbReference type="InterPro" id="IPR006626">
    <property type="entry name" value="PbH1"/>
</dbReference>
<keyword evidence="4 18" id="KW-0732">Signal</keyword>
<evidence type="ECO:0000256" key="13">
    <source>
        <dbReference type="ARBA" id="ARBA00037312"/>
    </source>
</evidence>
<evidence type="ECO:0000256" key="4">
    <source>
        <dbReference type="ARBA" id="ARBA00022729"/>
    </source>
</evidence>
<dbReference type="SUPFAM" id="SSF51126">
    <property type="entry name" value="Pectin lyase-like"/>
    <property type="match status" value="1"/>
</dbReference>
<dbReference type="Gene3D" id="2.160.20.10">
    <property type="entry name" value="Single-stranded right-handed beta-helix, Pectin lyase-like"/>
    <property type="match status" value="1"/>
</dbReference>
<evidence type="ECO:0000256" key="18">
    <source>
        <dbReference type="SAM" id="SignalP"/>
    </source>
</evidence>
<dbReference type="HOGENOM" id="CLU_016031_1_0_1"/>
<keyword evidence="5" id="KW-0677">Repeat</keyword>
<keyword evidence="6 17" id="KW-0378">Hydrolase</keyword>
<feature type="chain" id="PRO_5001645503" description="galacturonan 1,4-alpha-galacturonidase" evidence="18">
    <location>
        <begin position="19"/>
        <end position="404"/>
    </location>
</feature>
<dbReference type="GO" id="GO:0071555">
    <property type="term" value="P:cell wall organization"/>
    <property type="evidence" value="ECO:0007669"/>
    <property type="project" value="UniProtKB-KW"/>
</dbReference>
<evidence type="ECO:0000256" key="3">
    <source>
        <dbReference type="ARBA" id="ARBA00022525"/>
    </source>
</evidence>
<keyword evidence="11" id="KW-0961">Cell wall biogenesis/degradation</keyword>
<proteinExistence type="inferred from homology"/>
<keyword evidence="8" id="KW-0325">Glycoprotein</keyword>
<organism evidence="19 20">
    <name type="scientific">Galerina marginata (strain CBS 339.88)</name>
    <dbReference type="NCBI Taxonomy" id="685588"/>
    <lineage>
        <taxon>Eukaryota</taxon>
        <taxon>Fungi</taxon>
        <taxon>Dikarya</taxon>
        <taxon>Basidiomycota</taxon>
        <taxon>Agaricomycotina</taxon>
        <taxon>Agaricomycetes</taxon>
        <taxon>Agaricomycetidae</taxon>
        <taxon>Agaricales</taxon>
        <taxon>Agaricineae</taxon>
        <taxon>Strophariaceae</taxon>
        <taxon>Galerina</taxon>
    </lineage>
</organism>
<dbReference type="OrthoDB" id="187139at2759"/>
<keyword evidence="12" id="KW-0624">Polysaccharide degradation</keyword>
<evidence type="ECO:0000256" key="5">
    <source>
        <dbReference type="ARBA" id="ARBA00022737"/>
    </source>
</evidence>
<comment type="similarity">
    <text evidence="2 17">Belongs to the glycosyl hydrolase 28 family.</text>
</comment>
<dbReference type="EMBL" id="KL142420">
    <property type="protein sequence ID" value="KDR66705.1"/>
    <property type="molecule type" value="Genomic_DNA"/>
</dbReference>
<keyword evidence="10 17" id="KW-0326">Glycosidase</keyword>
<name>A0A067S773_GALM3</name>
<evidence type="ECO:0000256" key="2">
    <source>
        <dbReference type="ARBA" id="ARBA00008834"/>
    </source>
</evidence>
<evidence type="ECO:0000256" key="8">
    <source>
        <dbReference type="ARBA" id="ARBA00023180"/>
    </source>
</evidence>
<dbReference type="GO" id="GO:0004650">
    <property type="term" value="F:polygalacturonase activity"/>
    <property type="evidence" value="ECO:0007669"/>
    <property type="project" value="InterPro"/>
</dbReference>
<comment type="catalytic activity">
    <reaction evidence="15">
        <text>[(1-&gt;4)-alpha-D-galacturonosyl](n) + H2O = alpha-D-galacturonate + [(1-&gt;4)-alpha-D-galacturonosyl](n-1)</text>
        <dbReference type="Rhea" id="RHEA:14117"/>
        <dbReference type="Rhea" id="RHEA-COMP:14570"/>
        <dbReference type="Rhea" id="RHEA-COMP:14572"/>
        <dbReference type="ChEBI" id="CHEBI:15377"/>
        <dbReference type="ChEBI" id="CHEBI:58658"/>
        <dbReference type="ChEBI" id="CHEBI:140523"/>
        <dbReference type="EC" id="3.2.1.67"/>
    </reaction>
</comment>
<feature type="signal peptide" evidence="18">
    <location>
        <begin position="1"/>
        <end position="18"/>
    </location>
</feature>
<evidence type="ECO:0000313" key="20">
    <source>
        <dbReference type="Proteomes" id="UP000027222"/>
    </source>
</evidence>
<dbReference type="EC" id="3.2.1.67" evidence="14"/>